<dbReference type="InterPro" id="IPR025698">
    <property type="entry name" value="2TM_dom"/>
</dbReference>
<accession>A0A6P0ULM8</accession>
<reference evidence="3 4" key="1">
    <citation type="submission" date="2020-01" db="EMBL/GenBank/DDBJ databases">
        <title>Leptobacterium flavescens.</title>
        <authorList>
            <person name="Wang G."/>
        </authorList>
    </citation>
    <scope>NUCLEOTIDE SEQUENCE [LARGE SCALE GENOMIC DNA]</scope>
    <source>
        <strain evidence="3 4">KCTC 22160</strain>
    </source>
</reference>
<keyword evidence="3" id="KW-0808">Transferase</keyword>
<evidence type="ECO:0000313" key="4">
    <source>
        <dbReference type="Proteomes" id="UP000468581"/>
    </source>
</evidence>
<evidence type="ECO:0000259" key="2">
    <source>
        <dbReference type="Pfam" id="PF13239"/>
    </source>
</evidence>
<keyword evidence="3" id="KW-0418">Kinase</keyword>
<feature type="domain" description="2TM" evidence="2">
    <location>
        <begin position="12"/>
        <end position="91"/>
    </location>
</feature>
<keyword evidence="1" id="KW-1133">Transmembrane helix</keyword>
<dbReference type="GO" id="GO:0016301">
    <property type="term" value="F:kinase activity"/>
    <property type="evidence" value="ECO:0007669"/>
    <property type="project" value="UniProtKB-KW"/>
</dbReference>
<name>A0A6P0ULM8_9FLAO</name>
<feature type="transmembrane region" description="Helical" evidence="1">
    <location>
        <begin position="23"/>
        <end position="43"/>
    </location>
</feature>
<gene>
    <name evidence="3" type="ORF">GWK08_11830</name>
</gene>
<sequence>MEKFNKESKYIRAKERVEEIKKFYGNLTSYIIVITFLAILNYWTNEWDYMWFLWAAFGWGIGIVFHAAKAFQWNPMFNKDWEERKIREFMDKDQDDFKSNQQRWE</sequence>
<proteinExistence type="predicted"/>
<evidence type="ECO:0000313" key="3">
    <source>
        <dbReference type="EMBL" id="NER14134.1"/>
    </source>
</evidence>
<organism evidence="3 4">
    <name type="scientific">Leptobacterium flavescens</name>
    <dbReference type="NCBI Taxonomy" id="472055"/>
    <lineage>
        <taxon>Bacteria</taxon>
        <taxon>Pseudomonadati</taxon>
        <taxon>Bacteroidota</taxon>
        <taxon>Flavobacteriia</taxon>
        <taxon>Flavobacteriales</taxon>
        <taxon>Flavobacteriaceae</taxon>
        <taxon>Leptobacterium</taxon>
    </lineage>
</organism>
<feature type="transmembrane region" description="Helical" evidence="1">
    <location>
        <begin position="49"/>
        <end position="68"/>
    </location>
</feature>
<dbReference type="AlphaFoldDB" id="A0A6P0ULM8"/>
<dbReference type="RefSeq" id="WP_163607396.1">
    <property type="nucleotide sequence ID" value="NZ_JAABOO010000002.1"/>
</dbReference>
<keyword evidence="1" id="KW-0472">Membrane</keyword>
<dbReference type="Pfam" id="PF13239">
    <property type="entry name" value="2TM"/>
    <property type="match status" value="1"/>
</dbReference>
<keyword evidence="4" id="KW-1185">Reference proteome</keyword>
<keyword evidence="1" id="KW-0812">Transmembrane</keyword>
<comment type="caution">
    <text evidence="3">The sequence shown here is derived from an EMBL/GenBank/DDBJ whole genome shotgun (WGS) entry which is preliminary data.</text>
</comment>
<dbReference type="Proteomes" id="UP000468581">
    <property type="component" value="Unassembled WGS sequence"/>
</dbReference>
<evidence type="ECO:0000256" key="1">
    <source>
        <dbReference type="SAM" id="Phobius"/>
    </source>
</evidence>
<protein>
    <submittedName>
        <fullName evidence="3">Histidine kinase</fullName>
    </submittedName>
</protein>
<dbReference type="EMBL" id="JAABOO010000002">
    <property type="protein sequence ID" value="NER14134.1"/>
    <property type="molecule type" value="Genomic_DNA"/>
</dbReference>